<proteinExistence type="predicted"/>
<dbReference type="RefSeq" id="WP_067773897.1">
    <property type="nucleotide sequence ID" value="NZ_LIGX01000014.1"/>
</dbReference>
<dbReference type="SUPFAM" id="SSF51556">
    <property type="entry name" value="Metallo-dependent hydrolases"/>
    <property type="match status" value="1"/>
</dbReference>
<keyword evidence="1" id="KW-0665">Pyrimidine biosynthesis</keyword>
<evidence type="ECO:0000313" key="4">
    <source>
        <dbReference type="Proteomes" id="UP000176204"/>
    </source>
</evidence>
<dbReference type="GO" id="GO:0006221">
    <property type="term" value="P:pyrimidine nucleotide biosynthetic process"/>
    <property type="evidence" value="ECO:0007669"/>
    <property type="project" value="UniProtKB-KW"/>
</dbReference>
<accession>A0A1C7PDJ2</accession>
<dbReference type="SUPFAM" id="SSF51338">
    <property type="entry name" value="Composite domain of metallo-dependent hydrolases"/>
    <property type="match status" value="1"/>
</dbReference>
<dbReference type="PATRIC" id="fig|1679444.3.peg.1239"/>
<gene>
    <name evidence="3" type="ORF">PYTT_0445</name>
</gene>
<dbReference type="InterPro" id="IPR011059">
    <property type="entry name" value="Metal-dep_hydrolase_composite"/>
</dbReference>
<protein>
    <submittedName>
        <fullName evidence="3">Metal-dependent hydrolase</fullName>
    </submittedName>
</protein>
<dbReference type="GO" id="GO:0006145">
    <property type="term" value="P:purine nucleobase catabolic process"/>
    <property type="evidence" value="ECO:0007669"/>
    <property type="project" value="TreeGrafter"/>
</dbReference>
<dbReference type="STRING" id="1679444.PYTT_0445"/>
<dbReference type="PANTHER" id="PTHR43668">
    <property type="entry name" value="ALLANTOINASE"/>
    <property type="match status" value="1"/>
</dbReference>
<dbReference type="Proteomes" id="UP000176204">
    <property type="component" value="Chromosome I"/>
</dbReference>
<dbReference type="InterPro" id="IPR032466">
    <property type="entry name" value="Metal_Hydrolase"/>
</dbReference>
<keyword evidence="4" id="KW-1185">Reference proteome</keyword>
<dbReference type="GO" id="GO:0046872">
    <property type="term" value="F:metal ion binding"/>
    <property type="evidence" value="ECO:0007669"/>
    <property type="project" value="InterPro"/>
</dbReference>
<dbReference type="Gene3D" id="3.20.20.140">
    <property type="entry name" value="Metal-dependent hydrolases"/>
    <property type="match status" value="1"/>
</dbReference>
<evidence type="ECO:0000259" key="2">
    <source>
        <dbReference type="Pfam" id="PF01979"/>
    </source>
</evidence>
<evidence type="ECO:0000313" key="3">
    <source>
        <dbReference type="EMBL" id="SEH75168.1"/>
    </source>
</evidence>
<name>A0A1C7PDJ2_9BACT</name>
<dbReference type="PANTHER" id="PTHR43668:SF2">
    <property type="entry name" value="ALLANTOINASE"/>
    <property type="match status" value="1"/>
</dbReference>
<dbReference type="KEGG" id="agl:PYTT_0445"/>
<dbReference type="InterPro" id="IPR050138">
    <property type="entry name" value="DHOase/Allantoinase_Hydrolase"/>
</dbReference>
<dbReference type="GO" id="GO:0005737">
    <property type="term" value="C:cytoplasm"/>
    <property type="evidence" value="ECO:0007669"/>
    <property type="project" value="TreeGrafter"/>
</dbReference>
<dbReference type="CDD" id="cd01317">
    <property type="entry name" value="DHOase_IIa"/>
    <property type="match status" value="1"/>
</dbReference>
<dbReference type="Pfam" id="PF01979">
    <property type="entry name" value="Amidohydro_1"/>
    <property type="match status" value="1"/>
</dbReference>
<sequence length="420" mass="44811">MKPEIILFISQATDIASGREIDLCIADGTVIACGSAGTLTAPEGARTIDATGLYILPGLFDLHTHISITGKETGYCVAAAAAAARQGGITGFQCMPNTSAVLDNGAQITSLMDIAAAQPGISIVPAGCISQNCEGEQQAPYDTLRCKGVKFITDADHIPHNLLMLYRAMKYACELGLTFALRGDLPQLTEKTYAHPSVTSYRLGLHGTPSCAEEIGIETIIRLAGDAGAAIHVQTVSTAGGTEIIRRAKNEGQRITAEAALHHLIYTHENIGDYDTNFKTLPPLRDRSDCEALIAAINDGTIDCIVSDHTPRIPFAKKQDFCSAPHGMIALDTYLPALYTSLVRPGHIGWQKLLQACAVRPRQLLGLDVPELREGSAADFILFDPEGTTEVTPAMLQARTENTPLLGTTLHGRVINITEA</sequence>
<dbReference type="InterPro" id="IPR004722">
    <property type="entry name" value="DHOase"/>
</dbReference>
<organism evidence="3 4">
    <name type="scientific">Akkermansia glycaniphila</name>
    <dbReference type="NCBI Taxonomy" id="1679444"/>
    <lineage>
        <taxon>Bacteria</taxon>
        <taxon>Pseudomonadati</taxon>
        <taxon>Verrucomicrobiota</taxon>
        <taxon>Verrucomicrobiia</taxon>
        <taxon>Verrucomicrobiales</taxon>
        <taxon>Akkermansiaceae</taxon>
        <taxon>Akkermansia</taxon>
    </lineage>
</organism>
<dbReference type="AlphaFoldDB" id="A0A1C7PDJ2"/>
<dbReference type="InterPro" id="IPR006680">
    <property type="entry name" value="Amidohydro-rel"/>
</dbReference>
<keyword evidence="3" id="KW-0378">Hydrolase</keyword>
<evidence type="ECO:0000256" key="1">
    <source>
        <dbReference type="ARBA" id="ARBA00022975"/>
    </source>
</evidence>
<dbReference type="EMBL" id="LT629973">
    <property type="protein sequence ID" value="SEH75168.1"/>
    <property type="molecule type" value="Genomic_DNA"/>
</dbReference>
<feature type="domain" description="Amidohydrolase-related" evidence="2">
    <location>
        <begin position="54"/>
        <end position="408"/>
    </location>
</feature>
<dbReference type="OrthoDB" id="9765462at2"/>
<dbReference type="Gene3D" id="2.30.40.10">
    <property type="entry name" value="Urease, subunit C, domain 1"/>
    <property type="match status" value="1"/>
</dbReference>
<dbReference type="GO" id="GO:0004151">
    <property type="term" value="F:dihydroorotase activity"/>
    <property type="evidence" value="ECO:0007669"/>
    <property type="project" value="InterPro"/>
</dbReference>
<reference evidence="4" key="1">
    <citation type="submission" date="2016-09" db="EMBL/GenBank/DDBJ databases">
        <authorList>
            <person name="Koehorst J."/>
        </authorList>
    </citation>
    <scope>NUCLEOTIDE SEQUENCE [LARGE SCALE GENOMIC DNA]</scope>
</reference>
<dbReference type="GO" id="GO:0004038">
    <property type="term" value="F:allantoinase activity"/>
    <property type="evidence" value="ECO:0007669"/>
    <property type="project" value="TreeGrafter"/>
</dbReference>